<name>A0A645FI35_9ZZZZ</name>
<comment type="caution">
    <text evidence="1">The sequence shown here is derived from an EMBL/GenBank/DDBJ whole genome shotgun (WGS) entry which is preliminary data.</text>
</comment>
<evidence type="ECO:0000313" key="1">
    <source>
        <dbReference type="EMBL" id="MPN14085.1"/>
    </source>
</evidence>
<sequence length="119" mass="12980">MEEAGNSHRLVAGRLAHALGGSPGQGHLKHLQIEVLGNVDDDAQYRRFPNACAAREYRELLGSRKKDCFALLSIQFKALGCFVFGNSPSQPVSSNLHVEEGELRWRLSGHHGSNTVGNS</sequence>
<gene>
    <name evidence="1" type="ORF">SDC9_161411</name>
</gene>
<reference evidence="1" key="1">
    <citation type="submission" date="2019-08" db="EMBL/GenBank/DDBJ databases">
        <authorList>
            <person name="Kucharzyk K."/>
            <person name="Murdoch R.W."/>
            <person name="Higgins S."/>
            <person name="Loffler F."/>
        </authorList>
    </citation>
    <scope>NUCLEOTIDE SEQUENCE</scope>
</reference>
<accession>A0A645FI35</accession>
<protein>
    <submittedName>
        <fullName evidence="1">Uncharacterized protein</fullName>
    </submittedName>
</protein>
<organism evidence="1">
    <name type="scientific">bioreactor metagenome</name>
    <dbReference type="NCBI Taxonomy" id="1076179"/>
    <lineage>
        <taxon>unclassified sequences</taxon>
        <taxon>metagenomes</taxon>
        <taxon>ecological metagenomes</taxon>
    </lineage>
</organism>
<dbReference type="EMBL" id="VSSQ01060676">
    <property type="protein sequence ID" value="MPN14085.1"/>
    <property type="molecule type" value="Genomic_DNA"/>
</dbReference>
<dbReference type="AlphaFoldDB" id="A0A645FI35"/>
<proteinExistence type="predicted"/>